<sequence length="257" mass="26278">MKLRARRALAAAMMSSALVTGAVVAAPTASAAPKAPAQTDQSAAIRLALEDVADRTLVRHQYDTTAADSIAAANELLKGLGITPFTPTVGACTDFSISTALGGAVPGPYTPGLGDLTIKLPWPLNKTVDANAIKKGEVMFGFVPVGQFSDRSDRSGMRVAWLNVNTLQSGLGAPMDGLAETIVNAVAQRIEEAGIPGAKGIAETALTPLVKLLPTNGARGGLVETGQGTVLAAIYGTIKNGDATCYYFPSLGIATAK</sequence>
<keyword evidence="3" id="KW-1185">Reference proteome</keyword>
<keyword evidence="1" id="KW-0732">Signal</keyword>
<dbReference type="EMBL" id="CP045809">
    <property type="protein sequence ID" value="QHN34469.1"/>
    <property type="molecule type" value="Genomic_DNA"/>
</dbReference>
<evidence type="ECO:0000313" key="3">
    <source>
        <dbReference type="Proteomes" id="UP001059836"/>
    </source>
</evidence>
<protein>
    <submittedName>
        <fullName evidence="2">Uncharacterized protein</fullName>
    </submittedName>
</protein>
<gene>
    <name evidence="2" type="ORF">GII31_05705</name>
</gene>
<feature type="signal peptide" evidence="1">
    <location>
        <begin position="1"/>
        <end position="25"/>
    </location>
</feature>
<organism evidence="2 3">
    <name type="scientific">Gordonia pseudamarae</name>
    <dbReference type="NCBI Taxonomy" id="2831662"/>
    <lineage>
        <taxon>Bacteria</taxon>
        <taxon>Bacillati</taxon>
        <taxon>Actinomycetota</taxon>
        <taxon>Actinomycetes</taxon>
        <taxon>Mycobacteriales</taxon>
        <taxon>Gordoniaceae</taxon>
        <taxon>Gordonia</taxon>
    </lineage>
</organism>
<dbReference type="RefSeq" id="WP_213247599.1">
    <property type="nucleotide sequence ID" value="NZ_CP045806.1"/>
</dbReference>
<evidence type="ECO:0000313" key="2">
    <source>
        <dbReference type="EMBL" id="QHN34469.1"/>
    </source>
</evidence>
<evidence type="ECO:0000256" key="1">
    <source>
        <dbReference type="SAM" id="SignalP"/>
    </source>
</evidence>
<feature type="chain" id="PRO_5046090950" evidence="1">
    <location>
        <begin position="26"/>
        <end position="257"/>
    </location>
</feature>
<proteinExistence type="predicted"/>
<reference evidence="2" key="1">
    <citation type="journal article" date="2021" name="Nat. Microbiol.">
        <title>Cocultivation of an ultrasmall environmental parasitic bacterium with lytic ability against bacteria associated with wastewater foams.</title>
        <authorList>
            <person name="Batinovic S."/>
            <person name="Rose J.J.A."/>
            <person name="Ratcliffe J."/>
            <person name="Seviour R.J."/>
            <person name="Petrovski S."/>
        </authorList>
    </citation>
    <scope>NUCLEOTIDE SEQUENCE</scope>
    <source>
        <strain evidence="2">CON9</strain>
    </source>
</reference>
<accession>A0ABX6IGH2</accession>
<name>A0ABX6IGH2_9ACTN</name>
<dbReference type="Proteomes" id="UP001059836">
    <property type="component" value="Chromosome"/>
</dbReference>